<evidence type="ECO:0008006" key="9">
    <source>
        <dbReference type="Google" id="ProtNLM"/>
    </source>
</evidence>
<dbReference type="Pfam" id="PF03073">
    <property type="entry name" value="TspO_MBR"/>
    <property type="match status" value="1"/>
</dbReference>
<name>A0A0D2AMG2_9PEZI</name>
<feature type="transmembrane region" description="Helical" evidence="6">
    <location>
        <begin position="57"/>
        <end position="76"/>
    </location>
</feature>
<dbReference type="STRING" id="253628.A0A0D2AMG2"/>
<keyword evidence="4 6" id="KW-1133">Transmembrane helix</keyword>
<evidence type="ECO:0000313" key="7">
    <source>
        <dbReference type="EMBL" id="KIW07655.1"/>
    </source>
</evidence>
<dbReference type="VEuPathDB" id="FungiDB:PV09_01597"/>
<dbReference type="InterPro" id="IPR038330">
    <property type="entry name" value="TspO/MBR-related_sf"/>
</dbReference>
<dbReference type="RefSeq" id="XP_016217524.1">
    <property type="nucleotide sequence ID" value="XM_016354512.1"/>
</dbReference>
<dbReference type="InParanoid" id="A0A0D2AMG2"/>
<organism evidence="7 8">
    <name type="scientific">Verruconis gallopava</name>
    <dbReference type="NCBI Taxonomy" id="253628"/>
    <lineage>
        <taxon>Eukaryota</taxon>
        <taxon>Fungi</taxon>
        <taxon>Dikarya</taxon>
        <taxon>Ascomycota</taxon>
        <taxon>Pezizomycotina</taxon>
        <taxon>Dothideomycetes</taxon>
        <taxon>Pleosporomycetidae</taxon>
        <taxon>Venturiales</taxon>
        <taxon>Sympoventuriaceae</taxon>
        <taxon>Verruconis</taxon>
    </lineage>
</organism>
<dbReference type="PANTHER" id="PTHR10057">
    <property type="entry name" value="PERIPHERAL-TYPE BENZODIAZEPINE RECEPTOR"/>
    <property type="match status" value="1"/>
</dbReference>
<feature type="transmembrane region" description="Helical" evidence="6">
    <location>
        <begin position="157"/>
        <end position="179"/>
    </location>
</feature>
<dbReference type="Gene3D" id="1.20.1260.100">
    <property type="entry name" value="TspO/MBR protein"/>
    <property type="match status" value="1"/>
</dbReference>
<comment type="subcellular location">
    <subcellularLocation>
        <location evidence="1">Membrane</location>
        <topology evidence="1">Multi-pass membrane protein</topology>
    </subcellularLocation>
</comment>
<dbReference type="FunFam" id="1.20.1260.100:FF:000001">
    <property type="entry name" value="translocator protein 2"/>
    <property type="match status" value="1"/>
</dbReference>
<dbReference type="OrthoDB" id="8841220at2759"/>
<protein>
    <recommendedName>
        <fullName evidence="9">TspO/MBR family protein</fullName>
    </recommendedName>
</protein>
<feature type="transmembrane region" description="Helical" evidence="6">
    <location>
        <begin position="106"/>
        <end position="124"/>
    </location>
</feature>
<dbReference type="AlphaFoldDB" id="A0A0D2AMG2"/>
<dbReference type="Proteomes" id="UP000053259">
    <property type="component" value="Unassembled WGS sequence"/>
</dbReference>
<evidence type="ECO:0000256" key="1">
    <source>
        <dbReference type="ARBA" id="ARBA00004141"/>
    </source>
</evidence>
<reference evidence="7 8" key="1">
    <citation type="submission" date="2015-01" db="EMBL/GenBank/DDBJ databases">
        <title>The Genome Sequence of Ochroconis gallopava CBS43764.</title>
        <authorList>
            <consortium name="The Broad Institute Genomics Platform"/>
            <person name="Cuomo C."/>
            <person name="de Hoog S."/>
            <person name="Gorbushina A."/>
            <person name="Stielow B."/>
            <person name="Teixiera M."/>
            <person name="Abouelleil A."/>
            <person name="Chapman S.B."/>
            <person name="Priest M."/>
            <person name="Young S.K."/>
            <person name="Wortman J."/>
            <person name="Nusbaum C."/>
            <person name="Birren B."/>
        </authorList>
    </citation>
    <scope>NUCLEOTIDE SEQUENCE [LARGE SCALE GENOMIC DNA]</scope>
    <source>
        <strain evidence="7 8">CBS 43764</strain>
    </source>
</reference>
<dbReference type="PANTHER" id="PTHR10057:SF0">
    <property type="entry name" value="TRANSLOCATOR PROTEIN"/>
    <property type="match status" value="1"/>
</dbReference>
<proteinExistence type="inferred from homology"/>
<accession>A0A0D2AMG2</accession>
<dbReference type="PIRSF" id="PIRSF005859">
    <property type="entry name" value="PBR"/>
    <property type="match status" value="1"/>
</dbReference>
<gene>
    <name evidence="7" type="ORF">PV09_01597</name>
</gene>
<dbReference type="EMBL" id="KN847532">
    <property type="protein sequence ID" value="KIW07655.1"/>
    <property type="molecule type" value="Genomic_DNA"/>
</dbReference>
<keyword evidence="3 6" id="KW-0812">Transmembrane</keyword>
<evidence type="ECO:0000256" key="3">
    <source>
        <dbReference type="ARBA" id="ARBA00022692"/>
    </source>
</evidence>
<evidence type="ECO:0000256" key="6">
    <source>
        <dbReference type="SAM" id="Phobius"/>
    </source>
</evidence>
<comment type="similarity">
    <text evidence="2">Belongs to the TspO/BZRP family.</text>
</comment>
<dbReference type="InterPro" id="IPR004307">
    <property type="entry name" value="TspO_MBR"/>
</dbReference>
<dbReference type="GeneID" id="27309570"/>
<evidence type="ECO:0000313" key="8">
    <source>
        <dbReference type="Proteomes" id="UP000053259"/>
    </source>
</evidence>
<keyword evidence="5 6" id="KW-0472">Membrane</keyword>
<feature type="transmembrane region" description="Helical" evidence="6">
    <location>
        <begin position="131"/>
        <end position="151"/>
    </location>
</feature>
<keyword evidence="8" id="KW-1185">Reference proteome</keyword>
<dbReference type="GO" id="GO:0005741">
    <property type="term" value="C:mitochondrial outer membrane"/>
    <property type="evidence" value="ECO:0007669"/>
    <property type="project" value="TreeGrafter"/>
</dbReference>
<feature type="transmembrane region" description="Helical" evidence="6">
    <location>
        <begin position="19"/>
        <end position="36"/>
    </location>
</feature>
<evidence type="ECO:0000256" key="2">
    <source>
        <dbReference type="ARBA" id="ARBA00007524"/>
    </source>
</evidence>
<dbReference type="CDD" id="cd15904">
    <property type="entry name" value="TSPO_MBR"/>
    <property type="match status" value="1"/>
</dbReference>
<sequence length="195" mass="21570">MTTYIPSITIPDFILSRPAAAVLLPLALGNVVGAATRPDRTQKQYMALKQPPFNPPAWVFAPVWTALYAGMGYASYRAWKAGNSSFLGTQTFDLAKYEASRLGSTLYTIQLGLNLIWMPLFFGFQRPIEATVDIVALLGTTGYLTYVWSGVDEVASYIMYPYLAWLGFATYLSAGCGYLNGWDFKKTKATQPKQT</sequence>
<dbReference type="GO" id="GO:0033013">
    <property type="term" value="P:tetrapyrrole metabolic process"/>
    <property type="evidence" value="ECO:0007669"/>
    <property type="project" value="UniProtKB-ARBA"/>
</dbReference>
<evidence type="ECO:0000256" key="5">
    <source>
        <dbReference type="ARBA" id="ARBA00023136"/>
    </source>
</evidence>
<dbReference type="HOGENOM" id="CLU_091805_0_0_1"/>
<evidence type="ECO:0000256" key="4">
    <source>
        <dbReference type="ARBA" id="ARBA00022989"/>
    </source>
</evidence>